<dbReference type="Pfam" id="PF02604">
    <property type="entry name" value="PhdYeFM_antitox"/>
    <property type="match status" value="1"/>
</dbReference>
<dbReference type="InterPro" id="IPR006442">
    <property type="entry name" value="Antitoxin_Phd/YefM"/>
</dbReference>
<evidence type="ECO:0000313" key="4">
    <source>
        <dbReference type="Proteomes" id="UP000546536"/>
    </source>
</evidence>
<evidence type="ECO:0000256" key="2">
    <source>
        <dbReference type="RuleBase" id="RU362080"/>
    </source>
</evidence>
<comment type="similarity">
    <text evidence="1 2">Belongs to the phD/YefM antitoxin family.</text>
</comment>
<keyword evidence="4" id="KW-1185">Reference proteome</keyword>
<dbReference type="RefSeq" id="WP_171545026.1">
    <property type="nucleotide sequence ID" value="NZ_JABERG010000023.1"/>
</dbReference>
<dbReference type="EMBL" id="JABERG010000023">
    <property type="protein sequence ID" value="NNH88834.1"/>
    <property type="molecule type" value="Genomic_DNA"/>
</dbReference>
<dbReference type="Gene3D" id="3.40.1620.10">
    <property type="entry name" value="YefM-like domain"/>
    <property type="match status" value="1"/>
</dbReference>
<organism evidence="3 4">
    <name type="scientific">Acinetobacter terrae</name>
    <dbReference type="NCBI Taxonomy" id="2731247"/>
    <lineage>
        <taxon>Bacteria</taxon>
        <taxon>Pseudomonadati</taxon>
        <taxon>Pseudomonadota</taxon>
        <taxon>Gammaproteobacteria</taxon>
        <taxon>Moraxellales</taxon>
        <taxon>Moraxellaceae</taxon>
        <taxon>Acinetobacter</taxon>
        <taxon>Acinetobacter Taxon 24</taxon>
    </lineage>
</organism>
<dbReference type="InterPro" id="IPR036165">
    <property type="entry name" value="YefM-like_sf"/>
</dbReference>
<reference evidence="3 4" key="1">
    <citation type="submission" date="2020-04" db="EMBL/GenBank/DDBJ databases">
        <title>Acinetobacter Taxon 24.</title>
        <authorList>
            <person name="Nemec A."/>
            <person name="Radolfova-Krizova L."/>
            <person name="Higgins P.G."/>
            <person name="Spanelova P."/>
        </authorList>
    </citation>
    <scope>NUCLEOTIDE SEQUENCE [LARGE SCALE GENOMIC DNA]</scope>
    <source>
        <strain evidence="3 4">ANC 4279</strain>
    </source>
</reference>
<comment type="function">
    <text evidence="2">Antitoxin component of a type II toxin-antitoxin (TA) system.</text>
</comment>
<sequence>MDSWNYSNARAQLSTLMDQASAGYPVEITRRGREPAVIISKSSYEAYKKAEFNTAYLKQTFSNEQT</sequence>
<comment type="caution">
    <text evidence="3">The sequence shown here is derived from an EMBL/GenBank/DDBJ whole genome shotgun (WGS) entry which is preliminary data.</text>
</comment>
<dbReference type="NCBIfam" id="TIGR01552">
    <property type="entry name" value="phd_fam"/>
    <property type="match status" value="1"/>
</dbReference>
<accession>A0ABX1V6U3</accession>
<evidence type="ECO:0000256" key="1">
    <source>
        <dbReference type="ARBA" id="ARBA00009981"/>
    </source>
</evidence>
<dbReference type="SUPFAM" id="SSF143120">
    <property type="entry name" value="YefM-like"/>
    <property type="match status" value="1"/>
</dbReference>
<name>A0ABX1V6U3_9GAMM</name>
<dbReference type="Proteomes" id="UP000546536">
    <property type="component" value="Unassembled WGS sequence"/>
</dbReference>
<proteinExistence type="inferred from homology"/>
<gene>
    <name evidence="3" type="ORF">HLH13_14215</name>
</gene>
<protein>
    <recommendedName>
        <fullName evidence="2">Antitoxin</fullName>
    </recommendedName>
</protein>
<evidence type="ECO:0000313" key="3">
    <source>
        <dbReference type="EMBL" id="NNH88834.1"/>
    </source>
</evidence>